<keyword evidence="1" id="KW-1185">Reference proteome</keyword>
<dbReference type="WBParaSite" id="nRc.2.0.1.t46724-RA">
    <property type="protein sequence ID" value="nRc.2.0.1.t46724-RA"/>
    <property type="gene ID" value="nRc.2.0.1.g46724"/>
</dbReference>
<proteinExistence type="predicted"/>
<sequence length="105" mass="12056">MTSYQYKNEAITITLGQVGHGRTFVPVGVFTEMTNYLENPEKSAGRQYNMLLSTSLYKYEIHVDSIRNVKLVRKMQHKTGVKMHNEKLVQKCTKQNNGPDTGRFS</sequence>
<evidence type="ECO:0000313" key="2">
    <source>
        <dbReference type="WBParaSite" id="nRc.2.0.1.t46724-RA"/>
    </source>
</evidence>
<accession>A0A915L6T4</accession>
<evidence type="ECO:0000313" key="1">
    <source>
        <dbReference type="Proteomes" id="UP000887565"/>
    </source>
</evidence>
<reference evidence="2" key="1">
    <citation type="submission" date="2022-11" db="UniProtKB">
        <authorList>
            <consortium name="WormBaseParasite"/>
        </authorList>
    </citation>
    <scope>IDENTIFICATION</scope>
</reference>
<name>A0A915L6T4_ROMCU</name>
<dbReference type="AlphaFoldDB" id="A0A915L6T4"/>
<protein>
    <submittedName>
        <fullName evidence="2">Uncharacterized protein</fullName>
    </submittedName>
</protein>
<dbReference type="Proteomes" id="UP000887565">
    <property type="component" value="Unplaced"/>
</dbReference>
<organism evidence="1 2">
    <name type="scientific">Romanomermis culicivorax</name>
    <name type="common">Nematode worm</name>
    <dbReference type="NCBI Taxonomy" id="13658"/>
    <lineage>
        <taxon>Eukaryota</taxon>
        <taxon>Metazoa</taxon>
        <taxon>Ecdysozoa</taxon>
        <taxon>Nematoda</taxon>
        <taxon>Enoplea</taxon>
        <taxon>Dorylaimia</taxon>
        <taxon>Mermithida</taxon>
        <taxon>Mermithoidea</taxon>
        <taxon>Mermithidae</taxon>
        <taxon>Romanomermis</taxon>
    </lineage>
</organism>